<keyword evidence="1" id="KW-0732">Signal</keyword>
<reference evidence="2 3" key="1">
    <citation type="submission" date="2018-06" db="EMBL/GenBank/DDBJ databases">
        <title>Genomic Encyclopedia of Archaeal and Bacterial Type Strains, Phase II (KMG-II): from individual species to whole genera.</title>
        <authorList>
            <person name="Goeker M."/>
        </authorList>
    </citation>
    <scope>NUCLEOTIDE SEQUENCE [LARGE SCALE GENOMIC DNA]</scope>
    <source>
        <strain evidence="2 3">DSM 23241</strain>
    </source>
</reference>
<evidence type="ECO:0000313" key="2">
    <source>
        <dbReference type="EMBL" id="PZX65999.1"/>
    </source>
</evidence>
<name>A0A2W7SFM6_9BACT</name>
<comment type="caution">
    <text evidence="2">The sequence shown here is derived from an EMBL/GenBank/DDBJ whole genome shotgun (WGS) entry which is preliminary data.</text>
</comment>
<feature type="signal peptide" evidence="1">
    <location>
        <begin position="1"/>
        <end position="19"/>
    </location>
</feature>
<organism evidence="2 3">
    <name type="scientific">Hydrotalea sandarakina</name>
    <dbReference type="NCBI Taxonomy" id="1004304"/>
    <lineage>
        <taxon>Bacteria</taxon>
        <taxon>Pseudomonadati</taxon>
        <taxon>Bacteroidota</taxon>
        <taxon>Chitinophagia</taxon>
        <taxon>Chitinophagales</taxon>
        <taxon>Chitinophagaceae</taxon>
        <taxon>Hydrotalea</taxon>
    </lineage>
</organism>
<dbReference type="Proteomes" id="UP000249720">
    <property type="component" value="Unassembled WGS sequence"/>
</dbReference>
<dbReference type="RefSeq" id="WP_111293434.1">
    <property type="nucleotide sequence ID" value="NZ_QKZV01000001.1"/>
</dbReference>
<gene>
    <name evidence="2" type="ORF">LX80_00495</name>
</gene>
<dbReference type="Pfam" id="PF13852">
    <property type="entry name" value="DUF4197"/>
    <property type="match status" value="1"/>
</dbReference>
<dbReference type="OrthoDB" id="5292580at2"/>
<proteinExistence type="predicted"/>
<sequence length="253" mass="27409">MKKLIFSLSLFLLIHVSQAQILKGLLNNGKDSTANNAVSAVSGLIKGGTNGTALSKDDIINGLKQALEVGTNNSVTKLSALDGYFKNNAIKILMPPEAQKVEKTLRDMGLGNEVDNAVLAMNRAAEDAAKSAAPIFVNAIKGMTIQDGMQLLQGGDSAATHYLREKTTASLTTAFKPIVAQSLEKVDATKYWNSVFSTYNKVPFVKKINPDLTSYVTEKALNGLFYQVAQEEQKIRKDPLARTTDLLKKVFAK</sequence>
<evidence type="ECO:0000313" key="3">
    <source>
        <dbReference type="Proteomes" id="UP000249720"/>
    </source>
</evidence>
<dbReference type="AlphaFoldDB" id="A0A2W7SFM6"/>
<evidence type="ECO:0000256" key="1">
    <source>
        <dbReference type="SAM" id="SignalP"/>
    </source>
</evidence>
<protein>
    <submittedName>
        <fullName evidence="2">Uncharacterized protein DUF4197</fullName>
    </submittedName>
</protein>
<dbReference type="InterPro" id="IPR025245">
    <property type="entry name" value="DUF4197"/>
</dbReference>
<feature type="chain" id="PRO_5015893754" evidence="1">
    <location>
        <begin position="20"/>
        <end position="253"/>
    </location>
</feature>
<accession>A0A2W7SFM6</accession>
<keyword evidence="3" id="KW-1185">Reference proteome</keyword>
<dbReference type="EMBL" id="QKZV01000001">
    <property type="protein sequence ID" value="PZX65999.1"/>
    <property type="molecule type" value="Genomic_DNA"/>
</dbReference>